<evidence type="ECO:0000256" key="3">
    <source>
        <dbReference type="ARBA" id="ARBA00022722"/>
    </source>
</evidence>
<dbReference type="InterPro" id="IPR011108">
    <property type="entry name" value="RMMBL"/>
</dbReference>
<evidence type="ECO:0000256" key="6">
    <source>
        <dbReference type="SAM" id="MobiDB-lite"/>
    </source>
</evidence>
<name>A0ABQ7S9Q7_9ACAR</name>
<keyword evidence="10" id="KW-1185">Reference proteome</keyword>
<gene>
    <name evidence="9" type="primary">CPSF3</name>
    <name evidence="9" type="ORF">GZH46_01307</name>
</gene>
<feature type="compositionally biased region" description="Low complexity" evidence="6">
    <location>
        <begin position="84"/>
        <end position="99"/>
    </location>
</feature>
<dbReference type="InterPro" id="IPR021718">
    <property type="entry name" value="CPSF73-100_C"/>
</dbReference>
<dbReference type="Pfam" id="PF10996">
    <property type="entry name" value="Beta-Casp"/>
    <property type="match status" value="1"/>
</dbReference>
<keyword evidence="5" id="KW-0539">Nucleus</keyword>
<organism evidence="9 10">
    <name type="scientific">Fragariocoptes setiger</name>
    <dbReference type="NCBI Taxonomy" id="1670756"/>
    <lineage>
        <taxon>Eukaryota</taxon>
        <taxon>Metazoa</taxon>
        <taxon>Ecdysozoa</taxon>
        <taxon>Arthropoda</taxon>
        <taxon>Chelicerata</taxon>
        <taxon>Arachnida</taxon>
        <taxon>Acari</taxon>
        <taxon>Acariformes</taxon>
        <taxon>Trombidiformes</taxon>
        <taxon>Prostigmata</taxon>
        <taxon>Eupodina</taxon>
        <taxon>Eriophyoidea</taxon>
        <taxon>Phytoptidae</taxon>
        <taxon>Fragariocoptes</taxon>
    </lineage>
</organism>
<dbReference type="Proteomes" id="UP000825002">
    <property type="component" value="Unassembled WGS sequence"/>
</dbReference>
<keyword evidence="4" id="KW-0378">Hydrolase</keyword>
<reference evidence="9 10" key="1">
    <citation type="submission" date="2020-10" db="EMBL/GenBank/DDBJ databases">
        <authorList>
            <person name="Klimov P.B."/>
            <person name="Dyachkov S.M."/>
            <person name="Chetverikov P.E."/>
        </authorList>
    </citation>
    <scope>NUCLEOTIDE SEQUENCE [LARGE SCALE GENOMIC DNA]</scope>
    <source>
        <strain evidence="9">BMOC 18-1129-001#AD2665</strain>
        <tissue evidence="9">Entire mites</tissue>
    </source>
</reference>
<feature type="domain" description="Beta-Casp" evidence="8">
    <location>
        <begin position="721"/>
        <end position="842"/>
    </location>
</feature>
<dbReference type="Gene3D" id="3.40.50.10890">
    <property type="match status" value="1"/>
</dbReference>
<dbReference type="InterPro" id="IPR001279">
    <property type="entry name" value="Metallo-B-lactamas"/>
</dbReference>
<accession>A0ABQ7S9Q7</accession>
<dbReference type="CDD" id="cd16292">
    <property type="entry name" value="CPSF3-like_MBL-fold"/>
    <property type="match status" value="1"/>
</dbReference>
<dbReference type="SUPFAM" id="SSF56281">
    <property type="entry name" value="Metallo-hydrolase/oxidoreductase"/>
    <property type="match status" value="1"/>
</dbReference>
<dbReference type="InterPro" id="IPR022712">
    <property type="entry name" value="Beta_Casp"/>
</dbReference>
<dbReference type="Pfam" id="PF11718">
    <property type="entry name" value="CPSF73-100_C"/>
    <property type="match status" value="1"/>
</dbReference>
<feature type="region of interest" description="Disordered" evidence="6">
    <location>
        <begin position="431"/>
        <end position="464"/>
    </location>
</feature>
<dbReference type="Gene3D" id="3.60.15.10">
    <property type="entry name" value="Ribonuclease Z/Hydroxyacylglutathione hydrolase-like"/>
    <property type="match status" value="1"/>
</dbReference>
<evidence type="ECO:0000313" key="10">
    <source>
        <dbReference type="Proteomes" id="UP000825002"/>
    </source>
</evidence>
<evidence type="ECO:0000256" key="2">
    <source>
        <dbReference type="ARBA" id="ARBA00022664"/>
    </source>
</evidence>
<dbReference type="InterPro" id="IPR050698">
    <property type="entry name" value="MBL"/>
</dbReference>
<comment type="subcellular location">
    <subcellularLocation>
        <location evidence="1">Nucleus</location>
    </subcellularLocation>
</comment>
<dbReference type="PANTHER" id="PTHR11203">
    <property type="entry name" value="CLEAVAGE AND POLYADENYLATION SPECIFICITY FACTOR FAMILY MEMBER"/>
    <property type="match status" value="1"/>
</dbReference>
<protein>
    <submittedName>
        <fullName evidence="9">Cleavage and polyadenylation specificity factor subunit 3</fullName>
    </submittedName>
</protein>
<feature type="region of interest" description="Disordered" evidence="6">
    <location>
        <begin position="356"/>
        <end position="387"/>
    </location>
</feature>
<feature type="compositionally biased region" description="Low complexity" evidence="6">
    <location>
        <begin position="374"/>
        <end position="387"/>
    </location>
</feature>
<evidence type="ECO:0000259" key="8">
    <source>
        <dbReference type="SMART" id="SM01027"/>
    </source>
</evidence>
<feature type="domain" description="Metallo-beta-lactamase" evidence="7">
    <location>
        <begin position="499"/>
        <end position="705"/>
    </location>
</feature>
<feature type="non-terminal residue" evidence="9">
    <location>
        <position position="1"/>
    </location>
</feature>
<comment type="caution">
    <text evidence="9">The sequence shown here is derived from an EMBL/GenBank/DDBJ whole genome shotgun (WGS) entry which is preliminary data.</text>
</comment>
<dbReference type="PANTHER" id="PTHR11203:SF11">
    <property type="entry name" value="CLEAVAGE AND POLYADENYLATION SPECIFICITY FACTOR SUBUNIT 3"/>
    <property type="match status" value="1"/>
</dbReference>
<keyword evidence="2" id="KW-0507">mRNA processing</keyword>
<dbReference type="Pfam" id="PF16661">
    <property type="entry name" value="Lactamase_B_6"/>
    <property type="match status" value="1"/>
</dbReference>
<dbReference type="Pfam" id="PF07521">
    <property type="entry name" value="RMMBL"/>
    <property type="match status" value="1"/>
</dbReference>
<sequence>TTFAWTLESVGARDVAQLPLAQTNKMMPTNGVNAHPVNRRPLSFCVGVSLAGSEQHSQLTGEETTPSTCLESRCTVRLTATASNANTNTNTNTNNEAPTRTIKRSSKNCKRVSDYANKQANEQANKRTNEQASERAVERCLFIAPTRAMPSTKCSVVTISISDTGRVVTVAVVAVAEKRMQDQLKRECKAASQSILRNTQLSTASRSPGVLTGVKCFQQASTIGPTTIDLFDKQSNMNPFASFMRKWNTNNNLGLISLRSAVRTTENASKCTRKQTSAISKSANCQFDSLKEEMKEERKKGETKTTSIAWNDERAINEMHSSRGGSIGITIEIEIEITTTAIAMSMAKCGQPREIEKKTNPSFGQPIHDDNYNNDRYNSNSNSNSRSRSNLLATATFSAAAYALQQLQQIATTTAMTTTTTKDEMRQNETLHNNVSQQQQQQPQKSERSSQKQKQRQQHMARDNKRAHLYYHYKHRSPTPSMDSDLLIVRPLGAGQEVGRSCIYLEFKGKKLLLDCGIHPGLSGMEALPYMDSIDVAAIDLLLVSHFHLDHCGALPWFLTKTTFRGRCFMTHATKAIYRWLLADCIKISSSGTEQMLYTEHDLEHSMDKIEVVNFHEQREVAGVKFWCYNAGHVLGAAMFMIEIAGVKILYTGDFSRQEDRHLMSAEIPQIKPDVLITEATYGTHVHEAREKRETRFTGIVYDTVTRGGRCLIPVFALGRAQELLLILDEFWTNHPELHDIPIYYASSLAKKCMSVYQTYVNAMNERIKRQISKNNPFVFKHISNLKSIDHFDDVGPCVVMATPGMMQSGLSRELFETWCSDSRNTCIIAGYCVEGTLAKHILSEPDEITAMDGHKIPRKCQVEYISFSAHTDYKQTSQFVRELHPPHVILVHGEATEMARLKVGLTRQHEDSEHPIVVHNPRNTHSVELHFRGEKIAKVIGSLAEQKLPEAQSHLAGVLVKRNFNLHLMSPSDVAKYTDMKVSSISQRLAVAFAHNFDNLKRILAEHKPDHVDEDKQSLKIRNVLITLNEKDKVAYLDWAAGSVDDAYADLVVALLTKYSLQPAEEVDG</sequence>
<dbReference type="SMART" id="SM00849">
    <property type="entry name" value="Lactamase_B"/>
    <property type="match status" value="1"/>
</dbReference>
<evidence type="ECO:0000313" key="9">
    <source>
        <dbReference type="EMBL" id="KAG9510159.1"/>
    </source>
</evidence>
<proteinExistence type="predicted"/>
<evidence type="ECO:0000256" key="1">
    <source>
        <dbReference type="ARBA" id="ARBA00004123"/>
    </source>
</evidence>
<evidence type="ECO:0000256" key="4">
    <source>
        <dbReference type="ARBA" id="ARBA00022801"/>
    </source>
</evidence>
<dbReference type="EMBL" id="JAIFTH010000219">
    <property type="protein sequence ID" value="KAG9510159.1"/>
    <property type="molecule type" value="Genomic_DNA"/>
</dbReference>
<dbReference type="InterPro" id="IPR036866">
    <property type="entry name" value="RibonucZ/Hydroxyglut_hydro"/>
</dbReference>
<evidence type="ECO:0000259" key="7">
    <source>
        <dbReference type="SMART" id="SM00849"/>
    </source>
</evidence>
<evidence type="ECO:0000256" key="5">
    <source>
        <dbReference type="ARBA" id="ARBA00023242"/>
    </source>
</evidence>
<feature type="region of interest" description="Disordered" evidence="6">
    <location>
        <begin position="84"/>
        <end position="109"/>
    </location>
</feature>
<dbReference type="SMART" id="SM01027">
    <property type="entry name" value="Beta-Casp"/>
    <property type="match status" value="1"/>
</dbReference>
<keyword evidence="3" id="KW-0540">Nuclease</keyword>